<sequence length="72" mass="7544">MAFVVHVPLAFTAGMILSPICTCLTLEPIRTTSATPSLPAIAGKLEGFTGYTPCIEFISAGLIGEAKYLTII</sequence>
<keyword evidence="3" id="KW-1185">Reference proteome</keyword>
<dbReference type="Proteomes" id="UP000790347">
    <property type="component" value="Unassembled WGS sequence"/>
</dbReference>
<protein>
    <submittedName>
        <fullName evidence="2">Uncharacterized protein</fullName>
    </submittedName>
</protein>
<keyword evidence="1" id="KW-0732">Signal</keyword>
<name>A0A922L0P7_DERFA</name>
<organism evidence="2 3">
    <name type="scientific">Dermatophagoides farinae</name>
    <name type="common">American house dust mite</name>
    <dbReference type="NCBI Taxonomy" id="6954"/>
    <lineage>
        <taxon>Eukaryota</taxon>
        <taxon>Metazoa</taxon>
        <taxon>Ecdysozoa</taxon>
        <taxon>Arthropoda</taxon>
        <taxon>Chelicerata</taxon>
        <taxon>Arachnida</taxon>
        <taxon>Acari</taxon>
        <taxon>Acariformes</taxon>
        <taxon>Sarcoptiformes</taxon>
        <taxon>Astigmata</taxon>
        <taxon>Psoroptidia</taxon>
        <taxon>Analgoidea</taxon>
        <taxon>Pyroglyphidae</taxon>
        <taxon>Dermatophagoidinae</taxon>
        <taxon>Dermatophagoides</taxon>
    </lineage>
</organism>
<dbReference type="AlphaFoldDB" id="A0A922L0P7"/>
<dbReference type="EMBL" id="ASGP02000009">
    <property type="protein sequence ID" value="KAH9491095.1"/>
    <property type="molecule type" value="Genomic_DNA"/>
</dbReference>
<feature type="chain" id="PRO_5036850220" evidence="1">
    <location>
        <begin position="24"/>
        <end position="72"/>
    </location>
</feature>
<proteinExistence type="predicted"/>
<evidence type="ECO:0000313" key="3">
    <source>
        <dbReference type="Proteomes" id="UP000790347"/>
    </source>
</evidence>
<gene>
    <name evidence="2" type="ORF">DERF_015832</name>
</gene>
<comment type="caution">
    <text evidence="2">The sequence shown here is derived from an EMBL/GenBank/DDBJ whole genome shotgun (WGS) entry which is preliminary data.</text>
</comment>
<evidence type="ECO:0000313" key="2">
    <source>
        <dbReference type="EMBL" id="KAH9491095.1"/>
    </source>
</evidence>
<accession>A0A922L0P7</accession>
<feature type="signal peptide" evidence="1">
    <location>
        <begin position="1"/>
        <end position="23"/>
    </location>
</feature>
<reference evidence="2" key="2">
    <citation type="journal article" date="2022" name="Res Sq">
        <title>Comparative Genomics Reveals Insights into the Divergent Evolution of Astigmatic Mites and Household Pest Adaptations.</title>
        <authorList>
            <person name="Xiong Q."/>
            <person name="Wan A.T.-Y."/>
            <person name="Liu X.-Y."/>
            <person name="Fung C.S.-H."/>
            <person name="Xiao X."/>
            <person name="Malainual N."/>
            <person name="Hou J."/>
            <person name="Wang L."/>
            <person name="Wang M."/>
            <person name="Yang K."/>
            <person name="Cui Y."/>
            <person name="Leung E."/>
            <person name="Nong W."/>
            <person name="Shin S.-K."/>
            <person name="Au S."/>
            <person name="Jeong K.Y."/>
            <person name="Chew F.T."/>
            <person name="Hui J."/>
            <person name="Leung T.F."/>
            <person name="Tungtrongchitr A."/>
            <person name="Zhong N."/>
            <person name="Liu Z."/>
            <person name="Tsui S."/>
        </authorList>
    </citation>
    <scope>NUCLEOTIDE SEQUENCE</scope>
    <source>
        <strain evidence="2">Derf</strain>
        <tissue evidence="2">Whole organism</tissue>
    </source>
</reference>
<evidence type="ECO:0000256" key="1">
    <source>
        <dbReference type="SAM" id="SignalP"/>
    </source>
</evidence>
<reference evidence="2" key="1">
    <citation type="submission" date="2013-05" db="EMBL/GenBank/DDBJ databases">
        <authorList>
            <person name="Yim A.K.Y."/>
            <person name="Chan T.F."/>
            <person name="Ji K.M."/>
            <person name="Liu X.Y."/>
            <person name="Zhou J.W."/>
            <person name="Li R.Q."/>
            <person name="Yang K.Y."/>
            <person name="Li J."/>
            <person name="Li M."/>
            <person name="Law P.T.W."/>
            <person name="Wu Y.L."/>
            <person name="Cai Z.L."/>
            <person name="Qin H."/>
            <person name="Bao Y."/>
            <person name="Leung R.K.K."/>
            <person name="Ng P.K.S."/>
            <person name="Zou J."/>
            <person name="Zhong X.J."/>
            <person name="Ran P.X."/>
            <person name="Zhong N.S."/>
            <person name="Liu Z.G."/>
            <person name="Tsui S.K.W."/>
        </authorList>
    </citation>
    <scope>NUCLEOTIDE SEQUENCE</scope>
    <source>
        <strain evidence="2">Derf</strain>
        <tissue evidence="2">Whole organism</tissue>
    </source>
</reference>